<feature type="transmembrane region" description="Helical" evidence="5">
    <location>
        <begin position="188"/>
        <end position="209"/>
    </location>
</feature>
<feature type="transmembrane region" description="Helical" evidence="5">
    <location>
        <begin position="7"/>
        <end position="30"/>
    </location>
</feature>
<keyword evidence="2 5" id="KW-0812">Transmembrane</keyword>
<feature type="transmembrane region" description="Helical" evidence="5">
    <location>
        <begin position="243"/>
        <end position="261"/>
    </location>
</feature>
<feature type="domain" description="O-antigen ligase-related" evidence="6">
    <location>
        <begin position="229"/>
        <end position="393"/>
    </location>
</feature>
<keyword evidence="4 5" id="KW-0472">Membrane</keyword>
<dbReference type="EMBL" id="JACDZE010000001">
    <property type="protein sequence ID" value="MBA5629204.1"/>
    <property type="molecule type" value="Genomic_DNA"/>
</dbReference>
<dbReference type="Proteomes" id="UP000552241">
    <property type="component" value="Unassembled WGS sequence"/>
</dbReference>
<feature type="transmembrane region" description="Helical" evidence="5">
    <location>
        <begin position="221"/>
        <end position="237"/>
    </location>
</feature>
<sequence length="466" mass="54536">MSLRKIYTILFALGVFFIPFNEFEGMSFLGEYSDESATYFFLIGFVFVIIESGIKGKFSFPYRNSLSILLICFILWTVLSALINFETISTSYFKHTSGISRYIRQSISMLISAVIFTILFWNVIKNYSVMNIFLFIRKIFLFSFIFVSVYGFIEIAIVFFGMSFLIPVLESFDIFPFVNTSLSIGRRLGISSITFEIPALGTYLLTILPWMVSYIFTEKKVYKYIPLGVILVLLFFSDSRSALIIISVQLLVLLFLFIYDIRFRAGTIRILKYGVVLIFLLTLFKSEQIINTFYEKTDRINFSKNLTKNVSNKSRFGMQYAAIQVFKENPITGVGIGQLTYHSRDHYPYWATVNNYEYDLFYKNQNLKSFPPIYNFHIRVIAELGLIGIIIWLSLLFLTIYYSLLYWKFSSNQYRFIGVILLLSFIGLSINWLQVDHFKQYGFWLCLILLIKCRLDFRKDISNQIK</sequence>
<comment type="subcellular location">
    <subcellularLocation>
        <location evidence="1">Membrane</location>
        <topology evidence="1">Multi-pass membrane protein</topology>
    </subcellularLocation>
</comment>
<accession>A0A838ZL75</accession>
<evidence type="ECO:0000313" key="8">
    <source>
        <dbReference type="Proteomes" id="UP000552241"/>
    </source>
</evidence>
<feature type="transmembrane region" description="Helical" evidence="5">
    <location>
        <begin position="376"/>
        <end position="404"/>
    </location>
</feature>
<dbReference type="Pfam" id="PF04932">
    <property type="entry name" value="Wzy_C"/>
    <property type="match status" value="1"/>
</dbReference>
<dbReference type="AlphaFoldDB" id="A0A838ZL75"/>
<dbReference type="GO" id="GO:0016020">
    <property type="term" value="C:membrane"/>
    <property type="evidence" value="ECO:0007669"/>
    <property type="project" value="UniProtKB-SubCell"/>
</dbReference>
<keyword evidence="3 5" id="KW-1133">Transmembrane helix</keyword>
<evidence type="ECO:0000313" key="7">
    <source>
        <dbReference type="EMBL" id="MBA5629204.1"/>
    </source>
</evidence>
<feature type="transmembrane region" description="Helical" evidence="5">
    <location>
        <begin position="416"/>
        <end position="435"/>
    </location>
</feature>
<feature type="transmembrane region" description="Helical" evidence="5">
    <location>
        <begin position="66"/>
        <end position="85"/>
    </location>
</feature>
<dbReference type="InterPro" id="IPR051533">
    <property type="entry name" value="WaaL-like"/>
</dbReference>
<keyword evidence="8" id="KW-1185">Reference proteome</keyword>
<keyword evidence="7" id="KW-0436">Ligase</keyword>
<dbReference type="RefSeq" id="WP_182042768.1">
    <property type="nucleotide sequence ID" value="NZ_JACDZE010000001.1"/>
</dbReference>
<feature type="transmembrane region" description="Helical" evidence="5">
    <location>
        <begin position="36"/>
        <end position="54"/>
    </location>
</feature>
<dbReference type="PANTHER" id="PTHR37422">
    <property type="entry name" value="TEICHURONIC ACID BIOSYNTHESIS PROTEIN TUAE"/>
    <property type="match status" value="1"/>
</dbReference>
<dbReference type="InterPro" id="IPR007016">
    <property type="entry name" value="O-antigen_ligase-rel_domated"/>
</dbReference>
<comment type="caution">
    <text evidence="7">The sequence shown here is derived from an EMBL/GenBank/DDBJ whole genome shotgun (WGS) entry which is preliminary data.</text>
</comment>
<evidence type="ECO:0000256" key="5">
    <source>
        <dbReference type="SAM" id="Phobius"/>
    </source>
</evidence>
<evidence type="ECO:0000256" key="3">
    <source>
        <dbReference type="ARBA" id="ARBA00022989"/>
    </source>
</evidence>
<evidence type="ECO:0000259" key="6">
    <source>
        <dbReference type="Pfam" id="PF04932"/>
    </source>
</evidence>
<feature type="transmembrane region" description="Helical" evidence="5">
    <location>
        <begin position="105"/>
        <end position="127"/>
    </location>
</feature>
<reference evidence="7 8" key="1">
    <citation type="submission" date="2020-07" db="EMBL/GenBank/DDBJ databases">
        <title>Moheibacter lacus sp. nov., a member of the family Flavobacteriaceae isolated from freshwater lake sediment.</title>
        <authorList>
            <person name="Liu Y."/>
        </authorList>
    </citation>
    <scope>NUCLEOTIDE SEQUENCE [LARGE SCALE GENOMIC DNA]</scope>
    <source>
        <strain evidence="7 8">BDHS18</strain>
    </source>
</reference>
<proteinExistence type="predicted"/>
<organism evidence="7 8">
    <name type="scientific">Moheibacter lacus</name>
    <dbReference type="NCBI Taxonomy" id="2745851"/>
    <lineage>
        <taxon>Bacteria</taxon>
        <taxon>Pseudomonadati</taxon>
        <taxon>Bacteroidota</taxon>
        <taxon>Flavobacteriia</taxon>
        <taxon>Flavobacteriales</taxon>
        <taxon>Weeksellaceae</taxon>
        <taxon>Moheibacter</taxon>
    </lineage>
</organism>
<name>A0A838ZL75_9FLAO</name>
<evidence type="ECO:0000256" key="1">
    <source>
        <dbReference type="ARBA" id="ARBA00004141"/>
    </source>
</evidence>
<evidence type="ECO:0000256" key="4">
    <source>
        <dbReference type="ARBA" id="ARBA00023136"/>
    </source>
</evidence>
<feature type="transmembrane region" description="Helical" evidence="5">
    <location>
        <begin position="139"/>
        <end position="168"/>
    </location>
</feature>
<evidence type="ECO:0000256" key="2">
    <source>
        <dbReference type="ARBA" id="ARBA00022692"/>
    </source>
</evidence>
<dbReference type="PANTHER" id="PTHR37422:SF17">
    <property type="entry name" value="O-ANTIGEN LIGASE"/>
    <property type="match status" value="1"/>
</dbReference>
<gene>
    <name evidence="7" type="ORF">HU137_05395</name>
</gene>
<dbReference type="GO" id="GO:0016874">
    <property type="term" value="F:ligase activity"/>
    <property type="evidence" value="ECO:0007669"/>
    <property type="project" value="UniProtKB-KW"/>
</dbReference>
<protein>
    <submittedName>
        <fullName evidence="7">O-antigen ligase family protein</fullName>
    </submittedName>
</protein>